<sequence>MSYYRNMKNWLLDTYPKYRATIEKKLLKIGQTLERHCLKRVEGGMIKKAPACTKEDLRILIYGLYYDAASPKNYQDAAFLALIWYAFGRASDLGFVAKGNLSMSADVVVFVRLIRVKTAEKQGLSLFPDRESFITCPLHAIAMALVMQDSSCAQLLNHPHLAGGSEESVPAPADVPLAEALASYGDDDVQSEPPQKKRKVPEDNMKIHAYVNRVVKSASTVQAKANPTGNLTSHSFRRGGPTCQHANSDSLLSAQRIFDRGSWNMTATNKRSHTFSTRQGKTRR</sequence>
<dbReference type="GO" id="GO:0015074">
    <property type="term" value="P:DNA integration"/>
    <property type="evidence" value="ECO:0007669"/>
    <property type="project" value="InterPro"/>
</dbReference>
<dbReference type="Gene3D" id="1.10.443.10">
    <property type="entry name" value="Intergrase catalytic core"/>
    <property type="match status" value="1"/>
</dbReference>
<evidence type="ECO:0000256" key="1">
    <source>
        <dbReference type="SAM" id="MobiDB-lite"/>
    </source>
</evidence>
<dbReference type="Proteomes" id="UP000735874">
    <property type="component" value="Unassembled WGS sequence"/>
</dbReference>
<evidence type="ECO:0000313" key="4">
    <source>
        <dbReference type="EMBL" id="KAG2934761.1"/>
    </source>
</evidence>
<evidence type="ECO:0000313" key="5">
    <source>
        <dbReference type="EMBL" id="KAG2973064.1"/>
    </source>
</evidence>
<feature type="region of interest" description="Disordered" evidence="1">
    <location>
        <begin position="184"/>
        <end position="205"/>
    </location>
</feature>
<evidence type="ECO:0000313" key="3">
    <source>
        <dbReference type="EMBL" id="KAG2905278.1"/>
    </source>
</evidence>
<dbReference type="GO" id="GO:0006310">
    <property type="term" value="P:DNA recombination"/>
    <property type="evidence" value="ECO:0007669"/>
    <property type="project" value="InterPro"/>
</dbReference>
<feature type="region of interest" description="Disordered" evidence="1">
    <location>
        <begin position="263"/>
        <end position="284"/>
    </location>
</feature>
<dbReference type="AlphaFoldDB" id="A0A8T1LB02"/>
<dbReference type="EMBL" id="RCML01000591">
    <property type="protein sequence ID" value="KAG2973064.1"/>
    <property type="molecule type" value="Genomic_DNA"/>
</dbReference>
<dbReference type="Proteomes" id="UP000736787">
    <property type="component" value="Unassembled WGS sequence"/>
</dbReference>
<dbReference type="InterPro" id="IPR013762">
    <property type="entry name" value="Integrase-like_cat_sf"/>
</dbReference>
<name>A0A8T1LB02_9STRA</name>
<feature type="compositionally biased region" description="Polar residues" evidence="1">
    <location>
        <begin position="218"/>
        <end position="234"/>
    </location>
</feature>
<evidence type="ECO:0000313" key="7">
    <source>
        <dbReference type="Proteomes" id="UP000735874"/>
    </source>
</evidence>
<evidence type="ECO:0000313" key="2">
    <source>
        <dbReference type="EMBL" id="KAG2863475.1"/>
    </source>
</evidence>
<evidence type="ECO:0000313" key="6">
    <source>
        <dbReference type="EMBL" id="KAG3216781.1"/>
    </source>
</evidence>
<dbReference type="EMBL" id="RCMV01000463">
    <property type="protein sequence ID" value="KAG3216781.1"/>
    <property type="molecule type" value="Genomic_DNA"/>
</dbReference>
<dbReference type="Proteomes" id="UP000760860">
    <property type="component" value="Unassembled WGS sequence"/>
</dbReference>
<comment type="caution">
    <text evidence="2">The sequence shown here is derived from an EMBL/GenBank/DDBJ whole genome shotgun (WGS) entry which is preliminary data.</text>
</comment>
<dbReference type="EMBL" id="RCMG01000103">
    <property type="protein sequence ID" value="KAG2863475.1"/>
    <property type="molecule type" value="Genomic_DNA"/>
</dbReference>
<protein>
    <recommendedName>
        <fullName evidence="8">Integrase-like, catalytic domain</fullName>
    </recommendedName>
</protein>
<dbReference type="VEuPathDB" id="FungiDB:PC110_g23717"/>
<accession>A0A8T1LB02</accession>
<dbReference type="EMBL" id="RCMI01000569">
    <property type="protein sequence ID" value="KAG2905278.1"/>
    <property type="molecule type" value="Genomic_DNA"/>
</dbReference>
<evidence type="ECO:0008006" key="8">
    <source>
        <dbReference type="Google" id="ProtNLM"/>
    </source>
</evidence>
<dbReference type="GO" id="GO:0003677">
    <property type="term" value="F:DNA binding"/>
    <property type="evidence" value="ECO:0007669"/>
    <property type="project" value="InterPro"/>
</dbReference>
<reference evidence="2" key="1">
    <citation type="submission" date="2018-10" db="EMBL/GenBank/DDBJ databases">
        <title>Effector identification in a new, highly contiguous assembly of the strawberry crown rot pathogen Phytophthora cactorum.</title>
        <authorList>
            <person name="Armitage A.D."/>
            <person name="Nellist C.F."/>
            <person name="Bates H."/>
            <person name="Vickerstaff R.J."/>
            <person name="Harrison R.J."/>
        </authorList>
    </citation>
    <scope>NUCLEOTIDE SEQUENCE</scope>
    <source>
        <strain evidence="2">15-7</strain>
        <strain evidence="3">4032</strain>
        <strain evidence="4">4040</strain>
        <strain evidence="5">P415</strain>
        <strain evidence="6">P421</strain>
    </source>
</reference>
<dbReference type="EMBL" id="RCMK01000349">
    <property type="protein sequence ID" value="KAG2934761.1"/>
    <property type="molecule type" value="Genomic_DNA"/>
</dbReference>
<feature type="region of interest" description="Disordered" evidence="1">
    <location>
        <begin position="218"/>
        <end position="247"/>
    </location>
</feature>
<dbReference type="Proteomes" id="UP000774804">
    <property type="component" value="Unassembled WGS sequence"/>
</dbReference>
<organism evidence="2 7">
    <name type="scientific">Phytophthora cactorum</name>
    <dbReference type="NCBI Taxonomy" id="29920"/>
    <lineage>
        <taxon>Eukaryota</taxon>
        <taxon>Sar</taxon>
        <taxon>Stramenopiles</taxon>
        <taxon>Oomycota</taxon>
        <taxon>Peronosporomycetes</taxon>
        <taxon>Peronosporales</taxon>
        <taxon>Peronosporaceae</taxon>
        <taxon>Phytophthora</taxon>
    </lineage>
</organism>
<dbReference type="Proteomes" id="UP000697107">
    <property type="component" value="Unassembled WGS sequence"/>
</dbReference>
<proteinExistence type="predicted"/>
<gene>
    <name evidence="2" type="ORF">PC113_g5418</name>
    <name evidence="3" type="ORF">PC115_g14674</name>
    <name evidence="4" type="ORF">PC117_g12582</name>
    <name evidence="5" type="ORF">PC118_g15348</name>
    <name evidence="6" type="ORF">PC129_g12362</name>
</gene>